<gene>
    <name evidence="3" type="ORF">CYMTET_2576</name>
    <name evidence="2" type="ORF">CYMTET_39621</name>
</gene>
<dbReference type="AlphaFoldDB" id="A0AAE0H4U3"/>
<dbReference type="PRINTS" id="PR00599">
    <property type="entry name" value="MAPEPTIDASE"/>
</dbReference>
<name>A0AAE0H4U3_9CHLO</name>
<evidence type="ECO:0000313" key="3">
    <source>
        <dbReference type="EMBL" id="KAK3289973.1"/>
    </source>
</evidence>
<evidence type="ECO:0000313" key="4">
    <source>
        <dbReference type="Proteomes" id="UP001190700"/>
    </source>
</evidence>
<reference evidence="3" key="2">
    <citation type="submission" date="2023-06" db="EMBL/GenBank/DDBJ databases">
        <title>Long-read-based genome assembly of the green algal bacterivore Cymbomonas tetramitiformis.</title>
        <authorList>
            <person name="Gyaltshen Y."/>
            <person name="Rozenberg A."/>
            <person name="Paasch A."/>
            <person name="Burns J.A."/>
            <person name="Warring S."/>
            <person name="Larson R."/>
            <person name="Maurer-Alcala X."/>
            <person name="Dacks J."/>
            <person name="Kim E."/>
        </authorList>
    </citation>
    <scope>NUCLEOTIDE SEQUENCE</scope>
    <source>
        <strain evidence="3">PLY_AMNH</strain>
    </source>
</reference>
<reference evidence="3 4" key="1">
    <citation type="journal article" date="2015" name="Genome Biol. Evol.">
        <title>Comparative Genomics of a Bacterivorous Green Alga Reveals Evolutionary Causalities and Consequences of Phago-Mixotrophic Mode of Nutrition.</title>
        <authorList>
            <person name="Burns J.A."/>
            <person name="Paasch A."/>
            <person name="Narechania A."/>
            <person name="Kim E."/>
        </authorList>
    </citation>
    <scope>NUCLEOTIDE SEQUENCE [LARGE SCALE GENOMIC DNA]</scope>
    <source>
        <strain evidence="3">PLY_AMNH</strain>
    </source>
</reference>
<keyword evidence="4" id="KW-1185">Reference proteome</keyword>
<dbReference type="SUPFAM" id="SSF55920">
    <property type="entry name" value="Creatinase/aminopeptidase"/>
    <property type="match status" value="1"/>
</dbReference>
<proteinExistence type="predicted"/>
<dbReference type="EMBL" id="LGRX02026326">
    <property type="protein sequence ID" value="KAK3251027.1"/>
    <property type="molecule type" value="Genomic_DNA"/>
</dbReference>
<dbReference type="EMBL" id="LGRX02000007">
    <property type="protein sequence ID" value="KAK3289973.1"/>
    <property type="molecule type" value="Genomic_DNA"/>
</dbReference>
<dbReference type="Gene3D" id="3.90.230.10">
    <property type="entry name" value="Creatinase/methionine aminopeptidase superfamily"/>
    <property type="match status" value="1"/>
</dbReference>
<sequence>MSCIEFPSAALQRLTADAARCQSARGGSFNATAEKVRKACEVCVECMRVAERGLQSKDFINGMQVADAVGICMLKNKCHSACMCDGDGFGYPCCVSVNDCAAHGTPTTEPFQDGDLIKVDIVVHHGEGGMGDMARTFIYGESQSDAHTQFVLATKCLLCVIVDNFNKRSTRNRAALESEMTEQYNNFELTSEYFVMRDLTGHRIGARMHLKPFIGNGNTDVPLAAGMTVCIEPVTVLANGAPTSSKFVSDHQGNIRSVHSQNRTAHHENTYVIDSNLKLQPLTCYN</sequence>
<comment type="caution">
    <text evidence="3">The sequence shown here is derived from an EMBL/GenBank/DDBJ whole genome shotgun (WGS) entry which is preliminary data.</text>
</comment>
<dbReference type="InterPro" id="IPR000994">
    <property type="entry name" value="Pept_M24"/>
</dbReference>
<protein>
    <recommendedName>
        <fullName evidence="1">Peptidase M24 domain-containing protein</fullName>
    </recommendedName>
</protein>
<evidence type="ECO:0000313" key="2">
    <source>
        <dbReference type="EMBL" id="KAK3251027.1"/>
    </source>
</evidence>
<dbReference type="PANTHER" id="PTHR43330:SF8">
    <property type="entry name" value="METHIONINE AMINOPEPTIDASE 1D, MITOCHONDRIAL"/>
    <property type="match status" value="1"/>
</dbReference>
<organism evidence="3 4">
    <name type="scientific">Cymbomonas tetramitiformis</name>
    <dbReference type="NCBI Taxonomy" id="36881"/>
    <lineage>
        <taxon>Eukaryota</taxon>
        <taxon>Viridiplantae</taxon>
        <taxon>Chlorophyta</taxon>
        <taxon>Pyramimonadophyceae</taxon>
        <taxon>Pyramimonadales</taxon>
        <taxon>Pyramimonadaceae</taxon>
        <taxon>Cymbomonas</taxon>
    </lineage>
</organism>
<dbReference type="Pfam" id="PF00557">
    <property type="entry name" value="Peptidase_M24"/>
    <property type="match status" value="1"/>
</dbReference>
<evidence type="ECO:0000259" key="1">
    <source>
        <dbReference type="Pfam" id="PF00557"/>
    </source>
</evidence>
<accession>A0AAE0H4U3</accession>
<dbReference type="GO" id="GO:0070006">
    <property type="term" value="F:metalloaminopeptidase activity"/>
    <property type="evidence" value="ECO:0007669"/>
    <property type="project" value="TreeGrafter"/>
</dbReference>
<dbReference type="InterPro" id="IPR036005">
    <property type="entry name" value="Creatinase/aminopeptidase-like"/>
</dbReference>
<dbReference type="InterPro" id="IPR001714">
    <property type="entry name" value="Pept_M24_MAP"/>
</dbReference>
<feature type="domain" description="Peptidase M24" evidence="1">
    <location>
        <begin position="34"/>
        <end position="273"/>
    </location>
</feature>
<dbReference type="PANTHER" id="PTHR43330">
    <property type="entry name" value="METHIONINE AMINOPEPTIDASE"/>
    <property type="match status" value="1"/>
</dbReference>
<dbReference type="Proteomes" id="UP001190700">
    <property type="component" value="Unassembled WGS sequence"/>
</dbReference>